<gene>
    <name evidence="3" type="ORF">CHA01nite_18360</name>
</gene>
<keyword evidence="4" id="KW-1185">Reference proteome</keyword>
<evidence type="ECO:0000256" key="1">
    <source>
        <dbReference type="ARBA" id="ARBA00006845"/>
    </source>
</evidence>
<dbReference type="RefSeq" id="WP_146941027.1">
    <property type="nucleotide sequence ID" value="NZ_BJYJ01000008.1"/>
</dbReference>
<dbReference type="AlphaFoldDB" id="A0A511YLS5"/>
<dbReference type="Pfam" id="PF01337">
    <property type="entry name" value="Barstar"/>
    <property type="match status" value="1"/>
</dbReference>
<dbReference type="InterPro" id="IPR035905">
    <property type="entry name" value="Barstar-like_sf"/>
</dbReference>
<dbReference type="OrthoDB" id="8859549at2"/>
<evidence type="ECO:0000313" key="4">
    <source>
        <dbReference type="Proteomes" id="UP000321863"/>
    </source>
</evidence>
<accession>A0A511YLS5</accession>
<sequence length="95" mass="10832">MFINNEVTEKNTWKKLHCDELQGWLVFAGCIVKPRPDRENLVISIDGNNFHNLDGFYCTLGEEINGIGGYFGRQLYALYDCLRGDFGVKSIPEIT</sequence>
<comment type="caution">
    <text evidence="3">The sequence shown here is derived from an EMBL/GenBank/DDBJ whole genome shotgun (WGS) entry which is preliminary data.</text>
</comment>
<reference evidence="3 4" key="1">
    <citation type="submission" date="2019-07" db="EMBL/GenBank/DDBJ databases">
        <title>Whole genome shotgun sequence of Chryseobacterium hagamense NBRC 105253.</title>
        <authorList>
            <person name="Hosoyama A."/>
            <person name="Uohara A."/>
            <person name="Ohji S."/>
            <person name="Ichikawa N."/>
        </authorList>
    </citation>
    <scope>NUCLEOTIDE SEQUENCE [LARGE SCALE GENOMIC DNA]</scope>
    <source>
        <strain evidence="3 4">NBRC 105253</strain>
    </source>
</reference>
<protein>
    <recommendedName>
        <fullName evidence="2">Barstar (barnase inhibitor) domain-containing protein</fullName>
    </recommendedName>
</protein>
<dbReference type="Proteomes" id="UP000321863">
    <property type="component" value="Unassembled WGS sequence"/>
</dbReference>
<comment type="similarity">
    <text evidence="1">Belongs to the barstar family.</text>
</comment>
<evidence type="ECO:0000259" key="2">
    <source>
        <dbReference type="Pfam" id="PF01337"/>
    </source>
</evidence>
<dbReference type="InterPro" id="IPR000468">
    <property type="entry name" value="Barstar"/>
</dbReference>
<dbReference type="SUPFAM" id="SSF52038">
    <property type="entry name" value="Barstar-related"/>
    <property type="match status" value="1"/>
</dbReference>
<name>A0A511YLS5_9FLAO</name>
<organism evidence="3 4">
    <name type="scientific">Chryseobacterium hagamense</name>
    <dbReference type="NCBI Taxonomy" id="395935"/>
    <lineage>
        <taxon>Bacteria</taxon>
        <taxon>Pseudomonadati</taxon>
        <taxon>Bacteroidota</taxon>
        <taxon>Flavobacteriia</taxon>
        <taxon>Flavobacteriales</taxon>
        <taxon>Weeksellaceae</taxon>
        <taxon>Chryseobacterium group</taxon>
        <taxon>Chryseobacterium</taxon>
    </lineage>
</organism>
<evidence type="ECO:0000313" key="3">
    <source>
        <dbReference type="EMBL" id="GEN76096.1"/>
    </source>
</evidence>
<dbReference type="EMBL" id="BJYJ01000008">
    <property type="protein sequence ID" value="GEN76096.1"/>
    <property type="molecule type" value="Genomic_DNA"/>
</dbReference>
<feature type="domain" description="Barstar (barnase inhibitor)" evidence="2">
    <location>
        <begin position="42"/>
        <end position="84"/>
    </location>
</feature>
<proteinExistence type="inferred from homology"/>
<dbReference type="Gene3D" id="3.30.370.10">
    <property type="entry name" value="Barstar-like"/>
    <property type="match status" value="1"/>
</dbReference>